<evidence type="ECO:0000313" key="2">
    <source>
        <dbReference type="Proteomes" id="UP000016932"/>
    </source>
</evidence>
<keyword evidence="2" id="KW-1185">Reference proteome</keyword>
<dbReference type="EMBL" id="KB446564">
    <property type="protein sequence ID" value="EME78076.1"/>
    <property type="molecule type" value="Genomic_DNA"/>
</dbReference>
<reference evidence="1 2" key="1">
    <citation type="journal article" date="2012" name="PLoS Pathog.">
        <title>Diverse lifestyles and strategies of plant pathogenesis encoded in the genomes of eighteen Dothideomycetes fungi.</title>
        <authorList>
            <person name="Ohm R.A."/>
            <person name="Feau N."/>
            <person name="Henrissat B."/>
            <person name="Schoch C.L."/>
            <person name="Horwitz B.A."/>
            <person name="Barry K.W."/>
            <person name="Condon B.J."/>
            <person name="Copeland A.C."/>
            <person name="Dhillon B."/>
            <person name="Glaser F."/>
            <person name="Hesse C.N."/>
            <person name="Kosti I."/>
            <person name="LaButti K."/>
            <person name="Lindquist E.A."/>
            <person name="Lucas S."/>
            <person name="Salamov A.A."/>
            <person name="Bradshaw R.E."/>
            <person name="Ciuffetti L."/>
            <person name="Hamelin R.C."/>
            <person name="Kema G.H.J."/>
            <person name="Lawrence C."/>
            <person name="Scott J.A."/>
            <person name="Spatafora J.W."/>
            <person name="Turgeon B.G."/>
            <person name="de Wit P.J.G.M."/>
            <person name="Zhong S."/>
            <person name="Goodwin S.B."/>
            <person name="Grigoriev I.V."/>
        </authorList>
    </citation>
    <scope>NUCLEOTIDE SEQUENCE [LARGE SCALE GENOMIC DNA]</scope>
    <source>
        <strain evidence="1 2">CIRAD86</strain>
    </source>
</reference>
<evidence type="ECO:0000313" key="1">
    <source>
        <dbReference type="EMBL" id="EME78076.1"/>
    </source>
</evidence>
<accession>M3A0Z9</accession>
<name>M3A0Z9_PSEFD</name>
<dbReference type="KEGG" id="pfj:MYCFIDRAFT_212628"/>
<organism evidence="1 2">
    <name type="scientific">Pseudocercospora fijiensis (strain CIRAD86)</name>
    <name type="common">Black leaf streak disease fungus</name>
    <name type="synonym">Mycosphaerella fijiensis</name>
    <dbReference type="NCBI Taxonomy" id="383855"/>
    <lineage>
        <taxon>Eukaryota</taxon>
        <taxon>Fungi</taxon>
        <taxon>Dikarya</taxon>
        <taxon>Ascomycota</taxon>
        <taxon>Pezizomycotina</taxon>
        <taxon>Dothideomycetes</taxon>
        <taxon>Dothideomycetidae</taxon>
        <taxon>Mycosphaerellales</taxon>
        <taxon>Mycosphaerellaceae</taxon>
        <taxon>Pseudocercospora</taxon>
    </lineage>
</organism>
<dbReference type="HOGENOM" id="CLU_2360632_0_0_1"/>
<dbReference type="Proteomes" id="UP000016932">
    <property type="component" value="Unassembled WGS sequence"/>
</dbReference>
<dbReference type="RefSeq" id="XP_007931776.1">
    <property type="nucleotide sequence ID" value="XM_007933585.1"/>
</dbReference>
<protein>
    <submittedName>
        <fullName evidence="1">Uncharacterized protein</fullName>
    </submittedName>
</protein>
<proteinExistence type="predicted"/>
<dbReference type="AlphaFoldDB" id="M3A0Z9"/>
<dbReference type="VEuPathDB" id="FungiDB:MYCFIDRAFT_212628"/>
<sequence length="96" mass="10664">MAPPSLLGSSYSLDLAELKVTTIMPFSKRHASMDIEYLPAPRRTLCTELTHALSSGIYDIQGARLKNSRGHCISKMPSRLCRQRRLGSPFTASQSR</sequence>
<dbReference type="GeneID" id="19337773"/>
<gene>
    <name evidence="1" type="ORF">MYCFIDRAFT_212628</name>
</gene>